<dbReference type="RefSeq" id="WP_081696147.1">
    <property type="nucleotide sequence ID" value="NZ_CABKST010000239.1"/>
</dbReference>
<dbReference type="Proteomes" id="UP000561326">
    <property type="component" value="Unassembled WGS sequence"/>
</dbReference>
<organism evidence="3 4">
    <name type="scientific">Aneurinibacillus aneurinilyticus</name>
    <name type="common">Bacillus aneurinolyticus</name>
    <dbReference type="NCBI Taxonomy" id="1391"/>
    <lineage>
        <taxon>Bacteria</taxon>
        <taxon>Bacillati</taxon>
        <taxon>Bacillota</taxon>
        <taxon>Bacilli</taxon>
        <taxon>Bacillales</taxon>
        <taxon>Paenibacillaceae</taxon>
        <taxon>Aneurinibacillus group</taxon>
        <taxon>Aneurinibacillus</taxon>
    </lineage>
</organism>
<dbReference type="AlphaFoldDB" id="A0A848D103"/>
<dbReference type="OrthoDB" id="7575400at2"/>
<name>A0A848D103_ANEAE</name>
<sequence>MKKIIVDGKAITSMDELHNTLHLQFGFPDYYGRNLDALWDMLTGGIELPVTIEWQSYATSSERLGEEGQRLLELLREAEQELEGGLTVIVHE</sequence>
<dbReference type="Pfam" id="PF01337">
    <property type="entry name" value="Barstar"/>
    <property type="match status" value="1"/>
</dbReference>
<evidence type="ECO:0000313" key="4">
    <source>
        <dbReference type="Proteomes" id="UP000561326"/>
    </source>
</evidence>
<dbReference type="Gene3D" id="3.30.370.10">
    <property type="entry name" value="Barstar-like"/>
    <property type="match status" value="1"/>
</dbReference>
<dbReference type="InterPro" id="IPR000468">
    <property type="entry name" value="Barstar"/>
</dbReference>
<dbReference type="CDD" id="cd05142">
    <property type="entry name" value="Barstar"/>
    <property type="match status" value="1"/>
</dbReference>
<comment type="similarity">
    <text evidence="1">Belongs to the barstar family.</text>
</comment>
<reference evidence="3 4" key="1">
    <citation type="submission" date="2020-04" db="EMBL/GenBank/DDBJ databases">
        <authorList>
            <person name="Hitch T.C.A."/>
            <person name="Wylensek D."/>
            <person name="Clavel T."/>
        </authorList>
    </citation>
    <scope>NUCLEOTIDE SEQUENCE [LARGE SCALE GENOMIC DNA]</scope>
    <source>
        <strain evidence="3 4">WB01_D5_05</strain>
    </source>
</reference>
<dbReference type="EMBL" id="JABAGO010000066">
    <property type="protein sequence ID" value="NMF01109.1"/>
    <property type="molecule type" value="Genomic_DNA"/>
</dbReference>
<feature type="domain" description="Barstar (barnase inhibitor)" evidence="2">
    <location>
        <begin position="1"/>
        <end position="83"/>
    </location>
</feature>
<dbReference type="InterPro" id="IPR035905">
    <property type="entry name" value="Barstar-like_sf"/>
</dbReference>
<accession>A0A848D103</accession>
<proteinExistence type="inferred from homology"/>
<dbReference type="GeneID" id="92841060"/>
<comment type="caution">
    <text evidence="3">The sequence shown here is derived from an EMBL/GenBank/DDBJ whole genome shotgun (WGS) entry which is preliminary data.</text>
</comment>
<evidence type="ECO:0000259" key="2">
    <source>
        <dbReference type="Pfam" id="PF01337"/>
    </source>
</evidence>
<dbReference type="SUPFAM" id="SSF52038">
    <property type="entry name" value="Barstar-related"/>
    <property type="match status" value="1"/>
</dbReference>
<gene>
    <name evidence="3" type="ORF">HF838_23180</name>
</gene>
<evidence type="ECO:0000313" key="3">
    <source>
        <dbReference type="EMBL" id="NMF01109.1"/>
    </source>
</evidence>
<evidence type="ECO:0000256" key="1">
    <source>
        <dbReference type="ARBA" id="ARBA00006845"/>
    </source>
</evidence>
<protein>
    <submittedName>
        <fullName evidence="3">Barnase inhibitor</fullName>
    </submittedName>
</protein>